<dbReference type="SUPFAM" id="SSF56300">
    <property type="entry name" value="Metallo-dependent phosphatases"/>
    <property type="match status" value="1"/>
</dbReference>
<keyword evidence="4" id="KW-1185">Reference proteome</keyword>
<dbReference type="Gene3D" id="3.60.21.10">
    <property type="match status" value="1"/>
</dbReference>
<comment type="caution">
    <text evidence="3">The sequence shown here is derived from an EMBL/GenBank/DDBJ whole genome shotgun (WGS) entry which is preliminary data.</text>
</comment>
<dbReference type="SUPFAM" id="SSF47473">
    <property type="entry name" value="EF-hand"/>
    <property type="match status" value="1"/>
</dbReference>
<dbReference type="GO" id="GO:0005737">
    <property type="term" value="C:cytoplasm"/>
    <property type="evidence" value="ECO:0007669"/>
    <property type="project" value="TreeGrafter"/>
</dbReference>
<evidence type="ECO:0000256" key="1">
    <source>
        <dbReference type="SAM" id="SignalP"/>
    </source>
</evidence>
<dbReference type="GO" id="GO:0005634">
    <property type="term" value="C:nucleus"/>
    <property type="evidence" value="ECO:0007669"/>
    <property type="project" value="TreeGrafter"/>
</dbReference>
<dbReference type="InterPro" id="IPR006186">
    <property type="entry name" value="Ser/Thr-sp_prot-phosphatase"/>
</dbReference>
<dbReference type="GO" id="GO:0004722">
    <property type="term" value="F:protein serine/threonine phosphatase activity"/>
    <property type="evidence" value="ECO:0007669"/>
    <property type="project" value="TreeGrafter"/>
</dbReference>
<dbReference type="InterPro" id="IPR050341">
    <property type="entry name" value="PP1_catalytic_subunit"/>
</dbReference>
<dbReference type="PRINTS" id="PR00114">
    <property type="entry name" value="STPHPHTASE"/>
</dbReference>
<keyword evidence="1" id="KW-0732">Signal</keyword>
<gene>
    <name evidence="3" type="ORF">QR680_008124</name>
</gene>
<dbReference type="Proteomes" id="UP001175271">
    <property type="component" value="Unassembled WGS sequence"/>
</dbReference>
<dbReference type="EMBL" id="JAUCMV010000001">
    <property type="protein sequence ID" value="KAK0423396.1"/>
    <property type="molecule type" value="Genomic_DNA"/>
</dbReference>
<proteinExistence type="predicted"/>
<dbReference type="PANTHER" id="PTHR11668:SF496">
    <property type="entry name" value="SERINE_THREONINE-PROTEIN PHOSPHATASE"/>
    <property type="match status" value="1"/>
</dbReference>
<feature type="signal peptide" evidence="1">
    <location>
        <begin position="1"/>
        <end position="16"/>
    </location>
</feature>
<dbReference type="InterPro" id="IPR029052">
    <property type="entry name" value="Metallo-depent_PP-like"/>
</dbReference>
<dbReference type="SMART" id="SM00156">
    <property type="entry name" value="PP2Ac"/>
    <property type="match status" value="1"/>
</dbReference>
<accession>A0AA39IFH2</accession>
<evidence type="ECO:0000259" key="2">
    <source>
        <dbReference type="SMART" id="SM00156"/>
    </source>
</evidence>
<dbReference type="Gene3D" id="1.10.238.10">
    <property type="entry name" value="EF-hand"/>
    <property type="match status" value="1"/>
</dbReference>
<reference evidence="3" key="1">
    <citation type="submission" date="2023-06" db="EMBL/GenBank/DDBJ databases">
        <title>Genomic analysis of the entomopathogenic nematode Steinernema hermaphroditum.</title>
        <authorList>
            <person name="Schwarz E.M."/>
            <person name="Heppert J.K."/>
            <person name="Baniya A."/>
            <person name="Schwartz H.T."/>
            <person name="Tan C.-H."/>
            <person name="Antoshechkin I."/>
            <person name="Sternberg P.W."/>
            <person name="Goodrich-Blair H."/>
            <person name="Dillman A.R."/>
        </authorList>
    </citation>
    <scope>NUCLEOTIDE SEQUENCE</scope>
    <source>
        <strain evidence="3">PS9179</strain>
        <tissue evidence="3">Whole animal</tissue>
    </source>
</reference>
<feature type="domain" description="Serine/threonine specific protein phosphatases" evidence="2">
    <location>
        <begin position="583"/>
        <end position="876"/>
    </location>
</feature>
<sequence>MRLSVLALVLLYGTFASTTLMHNPGQCIKLGLDCFNKALLRKTQCTKDVMDCVMDLECTDFYSRGDNCMHLYAGCTTGRLALEYFCEKKRNADVSISLFSVALIVSSIVLRKHHQQISLLRPDRNSRARKGQLARQRAIYENRHLRTGGVGAHAMLRVICLFHTTNQQGIQYIVRSRPERWVDTSSDALQTEYFYTIGVERLTTRSIESTIRSRLLKGKTPFSVKGVVRHAIANPFDGRRFYRTYFVGIQVPDASFRFRLLHNEKYEWTSSKDLLAQVARGKISTNVADAVKMSEEGTYIPMAEIYDAEMNVQDVVKVYENLFTDNQRFLLKEASFGVRQMERIYRIYLEIVWPNSLMNFDDFERFFRKHEMRMGSDSKSLYRAFNLSKEDGINFFDFILALAAIQPDTPHGKISGDLRTRYIFRYYCADCENKFARLTRHEIEALLSDIMKAKKSTVPVNNPDLVHKDLDLNKFVAKVGTLKIRGTSNLLRMRKPILIDLSSPGEEQRLPRTPLEPVRRDENGAIYPNQLYPPSNLLLGVTEPRMVEHAVTLLSSLRYFCKMAVDANDRKKAFHWGRMNKRILMKQFIDVCSDATAILQAEDRCLKVNGNLCIFGDLHGRYDDLRQFEAKLWPLGFECSDQKCLFLGNYACKGLYGFEVVAYLAALKVLHPNKIFLLRGAYDTKKMQNQYGFSGELAGKFSFNSSEVFAAATKFFDTLPLACIVNKKIFCCHSGIPHPAEYKEANLLDAMNSLPKTIDGAQLDFGKCIGLQFLFNDLVSESHVNVDEEGFTVAPNGSAHAFLFNEAALMRCLGLMGCTHMVRGGTASPNGVRIQANSRLITIYSASRLLQNKNEASCLIVKENKVRIYTLGRSPLIKTAIPAKTL</sequence>
<evidence type="ECO:0000313" key="3">
    <source>
        <dbReference type="EMBL" id="KAK0423396.1"/>
    </source>
</evidence>
<dbReference type="CDD" id="cd00144">
    <property type="entry name" value="MPP_PPP_family"/>
    <property type="match status" value="1"/>
</dbReference>
<protein>
    <recommendedName>
        <fullName evidence="2">Serine/threonine specific protein phosphatases domain-containing protein</fullName>
    </recommendedName>
</protein>
<feature type="chain" id="PRO_5041347938" description="Serine/threonine specific protein phosphatases domain-containing protein" evidence="1">
    <location>
        <begin position="17"/>
        <end position="886"/>
    </location>
</feature>
<evidence type="ECO:0000313" key="4">
    <source>
        <dbReference type="Proteomes" id="UP001175271"/>
    </source>
</evidence>
<dbReference type="InterPro" id="IPR011992">
    <property type="entry name" value="EF-hand-dom_pair"/>
</dbReference>
<name>A0AA39IFH2_9BILA</name>
<organism evidence="3 4">
    <name type="scientific">Steinernema hermaphroditum</name>
    <dbReference type="NCBI Taxonomy" id="289476"/>
    <lineage>
        <taxon>Eukaryota</taxon>
        <taxon>Metazoa</taxon>
        <taxon>Ecdysozoa</taxon>
        <taxon>Nematoda</taxon>
        <taxon>Chromadorea</taxon>
        <taxon>Rhabditida</taxon>
        <taxon>Tylenchina</taxon>
        <taxon>Panagrolaimomorpha</taxon>
        <taxon>Strongyloidoidea</taxon>
        <taxon>Steinernematidae</taxon>
        <taxon>Steinernema</taxon>
    </lineage>
</organism>
<dbReference type="PANTHER" id="PTHR11668">
    <property type="entry name" value="SERINE/THREONINE PROTEIN PHOSPHATASE"/>
    <property type="match status" value="1"/>
</dbReference>
<dbReference type="Pfam" id="PF00149">
    <property type="entry name" value="Metallophos"/>
    <property type="match status" value="1"/>
</dbReference>
<dbReference type="InterPro" id="IPR004843">
    <property type="entry name" value="Calcineurin-like_PHP"/>
</dbReference>
<dbReference type="AlphaFoldDB" id="A0AA39IFH2"/>